<dbReference type="KEGG" id="mpro:BJP34_02770"/>
<dbReference type="AlphaFoldDB" id="A0A1D8TLH6"/>
<evidence type="ECO:0000313" key="2">
    <source>
        <dbReference type="Proteomes" id="UP000177870"/>
    </source>
</evidence>
<evidence type="ECO:0000313" key="1">
    <source>
        <dbReference type="EMBL" id="AOW98510.1"/>
    </source>
</evidence>
<name>A0A1D8TLH6_9CYAN</name>
<sequence length="91" mass="9953">MPQVRPVANLITGQAHLRGLGEPVPPKGLPPLALCLKRGQSVLKAQRLLSKSGLPVAVTGLETGRPKIKVCFLLVKLWFKVRRLKVRRLSG</sequence>
<reference evidence="2" key="1">
    <citation type="submission" date="2016-10" db="EMBL/GenBank/DDBJ databases">
        <title>Comparative genomics uncovers the prolific and rare metabolic potential of the cyanobacterial genus Moorea.</title>
        <authorList>
            <person name="Leao T."/>
            <person name="Castelao G."/>
            <person name="Korobeynikov A."/>
            <person name="Monroe E.A."/>
            <person name="Podell S."/>
            <person name="Glukhov E."/>
            <person name="Allen E."/>
            <person name="Gerwick W.H."/>
            <person name="Gerwick L."/>
        </authorList>
    </citation>
    <scope>NUCLEOTIDE SEQUENCE [LARGE SCALE GENOMIC DNA]</scope>
    <source>
        <strain evidence="2">PAL-8-15-08-1</strain>
    </source>
</reference>
<protein>
    <submittedName>
        <fullName evidence="1">Uncharacterized protein</fullName>
    </submittedName>
</protein>
<gene>
    <name evidence="1" type="ORF">BJP34_02770</name>
</gene>
<dbReference type="Proteomes" id="UP000177870">
    <property type="component" value="Chromosome"/>
</dbReference>
<proteinExistence type="predicted"/>
<organism evidence="1 2">
    <name type="scientific">Moorena producens PAL-8-15-08-1</name>
    <dbReference type="NCBI Taxonomy" id="1458985"/>
    <lineage>
        <taxon>Bacteria</taxon>
        <taxon>Bacillati</taxon>
        <taxon>Cyanobacteriota</taxon>
        <taxon>Cyanophyceae</taxon>
        <taxon>Coleofasciculales</taxon>
        <taxon>Coleofasciculaceae</taxon>
        <taxon>Moorena</taxon>
    </lineage>
</organism>
<accession>A0A1D8TLH6</accession>
<dbReference type="EMBL" id="CP017599">
    <property type="protein sequence ID" value="AOW98510.1"/>
    <property type="molecule type" value="Genomic_DNA"/>
</dbReference>